<evidence type="ECO:0000313" key="2">
    <source>
        <dbReference type="Proteomes" id="UP000035170"/>
    </source>
</evidence>
<sequence length="103" mass="11074">MAQHAITAVHFKDEKMDLVAIHPVVEKEFGSTEFALGTVRRISVGECADLIAAGEEVCLARRTESHAWEVVCDVQLLPGGAGITGVDIVGHPNNALQDLPVWD</sequence>
<dbReference type="AlphaFoldDB" id="A0A0H2M5X0"/>
<gene>
    <name evidence="1" type="ORF">VPARA_12770</name>
</gene>
<comment type="caution">
    <text evidence="1">The sequence shown here is derived from an EMBL/GenBank/DDBJ whole genome shotgun (WGS) entry which is preliminary data.</text>
</comment>
<reference evidence="1 2" key="1">
    <citation type="submission" date="2015-03" db="EMBL/GenBank/DDBJ databases">
        <title>Genome sequence of Variovorax paradoxus TBEA6.</title>
        <authorList>
            <person name="Poehlein A."/>
            <person name="Schuldes J."/>
            <person name="Wuebbeler J.H."/>
            <person name="Hiessl S."/>
            <person name="Steinbuechel A."/>
            <person name="Daniel R."/>
        </authorList>
    </citation>
    <scope>NUCLEOTIDE SEQUENCE [LARGE SCALE GENOMIC DNA]</scope>
    <source>
        <strain evidence="1 2">TBEA6</strain>
    </source>
</reference>
<dbReference type="Proteomes" id="UP000035170">
    <property type="component" value="Unassembled WGS sequence"/>
</dbReference>
<protein>
    <submittedName>
        <fullName evidence="1">Uncharacterized protein</fullName>
    </submittedName>
</protein>
<organism evidence="1 2">
    <name type="scientific">Variovorax paradoxus</name>
    <dbReference type="NCBI Taxonomy" id="34073"/>
    <lineage>
        <taxon>Bacteria</taxon>
        <taxon>Pseudomonadati</taxon>
        <taxon>Pseudomonadota</taxon>
        <taxon>Betaproteobacteria</taxon>
        <taxon>Burkholderiales</taxon>
        <taxon>Comamonadaceae</taxon>
        <taxon>Variovorax</taxon>
    </lineage>
</organism>
<evidence type="ECO:0000313" key="1">
    <source>
        <dbReference type="EMBL" id="KLN57764.1"/>
    </source>
</evidence>
<keyword evidence="2" id="KW-1185">Reference proteome</keyword>
<name>A0A0H2M5X0_VARPD</name>
<accession>A0A0H2M5X0</accession>
<dbReference type="EMBL" id="JZWI01000006">
    <property type="protein sequence ID" value="KLN57764.1"/>
    <property type="molecule type" value="Genomic_DNA"/>
</dbReference>
<dbReference type="PATRIC" id="fig|34073.19.peg.1299"/>
<proteinExistence type="predicted"/>